<protein>
    <recommendedName>
        <fullName evidence="3">F-box domain-containing protein</fullName>
    </recommendedName>
</protein>
<evidence type="ECO:0008006" key="3">
    <source>
        <dbReference type="Google" id="ProtNLM"/>
    </source>
</evidence>
<dbReference type="AlphaFoldDB" id="A0A9P4QWB2"/>
<dbReference type="EMBL" id="ML996139">
    <property type="protein sequence ID" value="KAF2735123.1"/>
    <property type="molecule type" value="Genomic_DNA"/>
</dbReference>
<keyword evidence="2" id="KW-1185">Reference proteome</keyword>
<organism evidence="1 2">
    <name type="scientific">Polyplosphaeria fusca</name>
    <dbReference type="NCBI Taxonomy" id="682080"/>
    <lineage>
        <taxon>Eukaryota</taxon>
        <taxon>Fungi</taxon>
        <taxon>Dikarya</taxon>
        <taxon>Ascomycota</taxon>
        <taxon>Pezizomycotina</taxon>
        <taxon>Dothideomycetes</taxon>
        <taxon>Pleosporomycetidae</taxon>
        <taxon>Pleosporales</taxon>
        <taxon>Tetraplosphaeriaceae</taxon>
        <taxon>Polyplosphaeria</taxon>
    </lineage>
</organism>
<dbReference type="Proteomes" id="UP000799444">
    <property type="component" value="Unassembled WGS sequence"/>
</dbReference>
<reference evidence="1" key="1">
    <citation type="journal article" date="2020" name="Stud. Mycol.">
        <title>101 Dothideomycetes genomes: a test case for predicting lifestyles and emergence of pathogens.</title>
        <authorList>
            <person name="Haridas S."/>
            <person name="Albert R."/>
            <person name="Binder M."/>
            <person name="Bloem J."/>
            <person name="Labutti K."/>
            <person name="Salamov A."/>
            <person name="Andreopoulos B."/>
            <person name="Baker S."/>
            <person name="Barry K."/>
            <person name="Bills G."/>
            <person name="Bluhm B."/>
            <person name="Cannon C."/>
            <person name="Castanera R."/>
            <person name="Culley D."/>
            <person name="Daum C."/>
            <person name="Ezra D."/>
            <person name="Gonzalez J."/>
            <person name="Henrissat B."/>
            <person name="Kuo A."/>
            <person name="Liang C."/>
            <person name="Lipzen A."/>
            <person name="Lutzoni F."/>
            <person name="Magnuson J."/>
            <person name="Mondo S."/>
            <person name="Nolan M."/>
            <person name="Ohm R."/>
            <person name="Pangilinan J."/>
            <person name="Park H.-J."/>
            <person name="Ramirez L."/>
            <person name="Alfaro M."/>
            <person name="Sun H."/>
            <person name="Tritt A."/>
            <person name="Yoshinaga Y."/>
            <person name="Zwiers L.-H."/>
            <person name="Turgeon B."/>
            <person name="Goodwin S."/>
            <person name="Spatafora J."/>
            <person name="Crous P."/>
            <person name="Grigoriev I."/>
        </authorList>
    </citation>
    <scope>NUCLEOTIDE SEQUENCE</scope>
    <source>
        <strain evidence="1">CBS 125425</strain>
    </source>
</reference>
<accession>A0A9P4QWB2</accession>
<name>A0A9P4QWB2_9PLEO</name>
<sequence>MTTLSHISTELKDVVFAALPARDLAVLCRTSKCLRASAFPLLYRTIVLAWDGKGKDSTALKIPSLLQTLVDKPKYAANVRSLHLATTAAPKVVEGVLQQTSKLNTLNYQCMLPSSQTPLSLGYLRRGLGHTSTTLTHLTFRYDIEPDEAADVENLAIVLHQDLGSLQGLTALTHLNISLFVLFGQIEPNHAPPLAEVLPPKLRHLTINDDLWGYDAFCKWGGDDILAVFQRFFGEGVAWKAATPELQEFVLDMRERGWEHGEDWQPEQMDQIQSMFVTQGVRCSILDWEFPE</sequence>
<dbReference type="OrthoDB" id="3768645at2759"/>
<gene>
    <name evidence="1" type="ORF">EJ04DRAFT_511957</name>
</gene>
<comment type="caution">
    <text evidence="1">The sequence shown here is derived from an EMBL/GenBank/DDBJ whole genome shotgun (WGS) entry which is preliminary data.</text>
</comment>
<evidence type="ECO:0000313" key="1">
    <source>
        <dbReference type="EMBL" id="KAF2735123.1"/>
    </source>
</evidence>
<proteinExistence type="predicted"/>
<evidence type="ECO:0000313" key="2">
    <source>
        <dbReference type="Proteomes" id="UP000799444"/>
    </source>
</evidence>